<evidence type="ECO:0000313" key="14">
    <source>
        <dbReference type="EMBL" id="CAF0951563.1"/>
    </source>
</evidence>
<feature type="binding site" evidence="12">
    <location>
        <position position="34"/>
    </location>
    <ligand>
        <name>Mg(2+)</name>
        <dbReference type="ChEBI" id="CHEBI:18420"/>
        <label>1</label>
    </ligand>
</feature>
<dbReference type="EMBL" id="CAJNOM010000060">
    <property type="protein sequence ID" value="CAF0951563.1"/>
    <property type="molecule type" value="Genomic_DNA"/>
</dbReference>
<feature type="binding site" evidence="11">
    <location>
        <position position="204"/>
    </location>
    <ligand>
        <name>alpha-D-mannose 1-phosphate</name>
        <dbReference type="ChEBI" id="CHEBI:58409"/>
    </ligand>
</feature>
<evidence type="ECO:0000256" key="2">
    <source>
        <dbReference type="ARBA" id="ARBA00004699"/>
    </source>
</evidence>
<dbReference type="FunFam" id="3.30.1240.20:FF:000001">
    <property type="entry name" value="Phosphomannomutase"/>
    <property type="match status" value="1"/>
</dbReference>
<comment type="subcellular location">
    <subcellularLocation>
        <location evidence="1 13">Cytoplasm</location>
    </subcellularLocation>
</comment>
<evidence type="ECO:0000256" key="13">
    <source>
        <dbReference type="RuleBase" id="RU361118"/>
    </source>
</evidence>
<dbReference type="SFLD" id="SFLDS00003">
    <property type="entry name" value="Haloacid_Dehalogenase"/>
    <property type="match status" value="1"/>
</dbReference>
<feature type="binding site" evidence="12">
    <location>
        <position position="232"/>
    </location>
    <ligand>
        <name>Mg(2+)</name>
        <dbReference type="ChEBI" id="CHEBI:18420"/>
        <label>2</label>
    </ligand>
</feature>
<evidence type="ECO:0000256" key="5">
    <source>
        <dbReference type="ARBA" id="ARBA00012730"/>
    </source>
</evidence>
<feature type="binding site" evidence="11">
    <location>
        <position position="157"/>
    </location>
    <ligand>
        <name>alpha-D-mannose 1-phosphate</name>
        <dbReference type="ChEBI" id="CHEBI:58409"/>
    </ligand>
</feature>
<sequence length="270" mass="30546">MTTPTTPFATPGDPFANDDGVFTARKLDTICLFDVDGTIALARQLITPEMDAYLQEIRKKCLIGLVGGSDIVKIAEQIGGTKAIAKYDYVFAENGLVAYKNGQLFFEENIQKHIGEDNLQTFINYCLKYLSEIQLPFKRGTFIEFRNGLINVSPVGRNCTLEERHLFHAYDAEHQIRSTMVKHLQEKFPHLGLVFAIGGEISFDAFPEGWDKRYALKHLEKDNISNIYFFGDKTFKGGNDYEIYNDPRTKGYSVTSPVDTRAQLCELFAP</sequence>
<evidence type="ECO:0000256" key="12">
    <source>
        <dbReference type="PIRSR" id="PIRSR605002-3"/>
    </source>
</evidence>
<evidence type="ECO:0000256" key="9">
    <source>
        <dbReference type="ARBA" id="ARBA00023235"/>
    </source>
</evidence>
<feature type="active site" description="Nucleophile" evidence="10">
    <location>
        <position position="34"/>
    </location>
</feature>
<evidence type="ECO:0000256" key="7">
    <source>
        <dbReference type="ARBA" id="ARBA00022723"/>
    </source>
</evidence>
<dbReference type="GO" id="GO:0009298">
    <property type="term" value="P:GDP-mannose biosynthetic process"/>
    <property type="evidence" value="ECO:0007669"/>
    <property type="project" value="UniProtKB-UniPathway"/>
</dbReference>
<proteinExistence type="inferred from homology"/>
<organism evidence="14 15">
    <name type="scientific">Adineta steineri</name>
    <dbReference type="NCBI Taxonomy" id="433720"/>
    <lineage>
        <taxon>Eukaryota</taxon>
        <taxon>Metazoa</taxon>
        <taxon>Spiralia</taxon>
        <taxon>Gnathifera</taxon>
        <taxon>Rotifera</taxon>
        <taxon>Eurotatoria</taxon>
        <taxon>Bdelloidea</taxon>
        <taxon>Adinetida</taxon>
        <taxon>Adinetidae</taxon>
        <taxon>Adineta</taxon>
    </lineage>
</organism>
<dbReference type="InterPro" id="IPR005002">
    <property type="entry name" value="PMM"/>
</dbReference>
<dbReference type="SFLD" id="SFLDF00445">
    <property type="entry name" value="alpha-phosphomannomutase"/>
    <property type="match status" value="1"/>
</dbReference>
<dbReference type="SUPFAM" id="SSF56784">
    <property type="entry name" value="HAD-like"/>
    <property type="match status" value="1"/>
</dbReference>
<dbReference type="SFLD" id="SFLDG01140">
    <property type="entry name" value="C2.B:_Phosphomannomutase_and_P"/>
    <property type="match status" value="1"/>
</dbReference>
<keyword evidence="7 12" id="KW-0479">Metal-binding</keyword>
<evidence type="ECO:0000256" key="4">
    <source>
        <dbReference type="ARBA" id="ARBA00011738"/>
    </source>
</evidence>
<keyword evidence="8 12" id="KW-0460">Magnesium</keyword>
<comment type="cofactor">
    <cofactor evidence="12">
        <name>Mg(2+)</name>
        <dbReference type="ChEBI" id="CHEBI:18420"/>
    </cofactor>
</comment>
<comment type="similarity">
    <text evidence="3 13">Belongs to the eukaryotic PMM family.</text>
</comment>
<feature type="binding site" evidence="11">
    <location>
        <position position="43"/>
    </location>
    <ligand>
        <name>alpha-D-mannose 1-phosphate</name>
        <dbReference type="ChEBI" id="CHEBI:58409"/>
    </ligand>
</feature>
<protein>
    <recommendedName>
        <fullName evidence="5 13">Phosphomannomutase</fullName>
        <ecNumber evidence="5 13">5.4.2.8</ecNumber>
    </recommendedName>
</protein>
<dbReference type="GO" id="GO:0004615">
    <property type="term" value="F:phosphomannomutase activity"/>
    <property type="evidence" value="ECO:0007669"/>
    <property type="project" value="UniProtKB-EC"/>
</dbReference>
<evidence type="ECO:0000256" key="3">
    <source>
        <dbReference type="ARBA" id="ARBA00009736"/>
    </source>
</evidence>
<feature type="active site" description="Proton donor/acceptor" evidence="10">
    <location>
        <position position="36"/>
    </location>
</feature>
<feature type="binding site" evidence="12">
    <location>
        <position position="36"/>
    </location>
    <ligand>
        <name>Mg(2+)</name>
        <dbReference type="ChEBI" id="CHEBI:18420"/>
        <label>1</label>
    </ligand>
</feature>
<name>A0A814DAC0_9BILA</name>
<dbReference type="EC" id="5.4.2.8" evidence="5 13"/>
<dbReference type="NCBIfam" id="TIGR01484">
    <property type="entry name" value="HAD-SF-IIB"/>
    <property type="match status" value="1"/>
</dbReference>
<dbReference type="Gene3D" id="3.30.1240.20">
    <property type="match status" value="1"/>
</dbReference>
<feature type="binding site" evidence="12">
    <location>
        <position position="244"/>
    </location>
    <ligand>
        <name>Mg(2+)</name>
        <dbReference type="ChEBI" id="CHEBI:18420"/>
        <label>1</label>
    </ligand>
</feature>
<dbReference type="GO" id="GO:0046872">
    <property type="term" value="F:metal ion binding"/>
    <property type="evidence" value="ECO:0007669"/>
    <property type="project" value="UniProtKB-KW"/>
</dbReference>
<comment type="pathway">
    <text evidence="2 13">Nucleotide-sugar biosynthesis; GDP-alpha-D-mannose biosynthesis; alpha-D-mannose 1-phosphate from D-fructose 6-phosphate: step 2/2.</text>
</comment>
<keyword evidence="15" id="KW-1185">Reference proteome</keyword>
<dbReference type="GO" id="GO:0006487">
    <property type="term" value="P:protein N-linked glycosylation"/>
    <property type="evidence" value="ECO:0007669"/>
    <property type="project" value="TreeGrafter"/>
</dbReference>
<gene>
    <name evidence="14" type="ORF">QVE165_LOCUS12248</name>
</gene>
<evidence type="ECO:0000256" key="10">
    <source>
        <dbReference type="PIRSR" id="PIRSR605002-1"/>
    </source>
</evidence>
<feature type="binding site" evidence="11">
    <location>
        <position position="202"/>
    </location>
    <ligand>
        <name>alpha-D-mannose 1-phosphate</name>
        <dbReference type="ChEBI" id="CHEBI:58409"/>
    </ligand>
</feature>
<dbReference type="UniPathway" id="UPA00126">
    <property type="reaction ID" value="UER00424"/>
</dbReference>
<evidence type="ECO:0000313" key="15">
    <source>
        <dbReference type="Proteomes" id="UP000663832"/>
    </source>
</evidence>
<comment type="caution">
    <text evidence="14">The sequence shown here is derived from an EMBL/GenBank/DDBJ whole genome shotgun (WGS) entry which is preliminary data.</text>
</comment>
<accession>A0A814DAC0</accession>
<keyword evidence="6 13" id="KW-0963">Cytoplasm</keyword>
<dbReference type="InterPro" id="IPR023214">
    <property type="entry name" value="HAD_sf"/>
</dbReference>
<dbReference type="InterPro" id="IPR036412">
    <property type="entry name" value="HAD-like_sf"/>
</dbReference>
<dbReference type="GO" id="GO:0005829">
    <property type="term" value="C:cytosol"/>
    <property type="evidence" value="ECO:0007669"/>
    <property type="project" value="TreeGrafter"/>
</dbReference>
<evidence type="ECO:0000256" key="8">
    <source>
        <dbReference type="ARBA" id="ARBA00022842"/>
    </source>
</evidence>
<dbReference type="PANTHER" id="PTHR10466">
    <property type="entry name" value="PHOSPHOMANNOMUTASE"/>
    <property type="match status" value="1"/>
</dbReference>
<evidence type="ECO:0000256" key="6">
    <source>
        <dbReference type="ARBA" id="ARBA00022490"/>
    </source>
</evidence>
<dbReference type="PANTHER" id="PTHR10466:SF0">
    <property type="entry name" value="PHOSPHOMANNOMUTASE"/>
    <property type="match status" value="1"/>
</dbReference>
<feature type="binding site" evidence="12">
    <location>
        <position position="246"/>
    </location>
    <ligand>
        <name>Mg(2+)</name>
        <dbReference type="ChEBI" id="CHEBI:18420"/>
        <label>1</label>
    </ligand>
</feature>
<evidence type="ECO:0000256" key="11">
    <source>
        <dbReference type="PIRSR" id="PIRSR605002-2"/>
    </source>
</evidence>
<keyword evidence="9 13" id="KW-0413">Isomerase</keyword>
<dbReference type="Gene3D" id="3.40.50.1000">
    <property type="entry name" value="HAD superfamily/HAD-like"/>
    <property type="match status" value="1"/>
</dbReference>
<feature type="binding site" evidence="11">
    <location>
        <position position="164"/>
    </location>
    <ligand>
        <name>alpha-D-mannose 1-phosphate</name>
        <dbReference type="ChEBI" id="CHEBI:58409"/>
    </ligand>
</feature>
<dbReference type="InterPro" id="IPR043169">
    <property type="entry name" value="PMM_cap"/>
</dbReference>
<dbReference type="AlphaFoldDB" id="A0A814DAC0"/>
<comment type="catalytic activity">
    <reaction evidence="13">
        <text>alpha-D-mannose 1-phosphate = D-mannose 6-phosphate</text>
        <dbReference type="Rhea" id="RHEA:11140"/>
        <dbReference type="ChEBI" id="CHEBI:58409"/>
        <dbReference type="ChEBI" id="CHEBI:58735"/>
        <dbReference type="EC" id="5.4.2.8"/>
    </reaction>
</comment>
<dbReference type="CDD" id="cd02585">
    <property type="entry name" value="HAD_PMM"/>
    <property type="match status" value="1"/>
</dbReference>
<feature type="binding site" evidence="11">
    <location>
        <position position="146"/>
    </location>
    <ligand>
        <name>alpha-D-mannose 1-phosphate</name>
        <dbReference type="ChEBI" id="CHEBI:58409"/>
    </ligand>
</feature>
<reference evidence="14" key="1">
    <citation type="submission" date="2021-02" db="EMBL/GenBank/DDBJ databases">
        <authorList>
            <person name="Nowell W R."/>
        </authorList>
    </citation>
    <scope>NUCLEOTIDE SEQUENCE</scope>
</reference>
<dbReference type="Pfam" id="PF03332">
    <property type="entry name" value="PMM"/>
    <property type="match status" value="1"/>
</dbReference>
<dbReference type="OrthoDB" id="10264771at2759"/>
<dbReference type="GO" id="GO:0006013">
    <property type="term" value="P:mannose metabolic process"/>
    <property type="evidence" value="ECO:0007669"/>
    <property type="project" value="TreeGrafter"/>
</dbReference>
<feature type="binding site" evidence="12">
    <location>
        <position position="249"/>
    </location>
    <ligand>
        <name>Mg(2+)</name>
        <dbReference type="ChEBI" id="CHEBI:18420"/>
        <label>1</label>
    </ligand>
</feature>
<dbReference type="SFLD" id="SFLDG01143">
    <property type="entry name" value="C2.B.3:_Phosphomannomutase_Lik"/>
    <property type="match status" value="1"/>
</dbReference>
<evidence type="ECO:0000256" key="1">
    <source>
        <dbReference type="ARBA" id="ARBA00004496"/>
    </source>
</evidence>
<comment type="function">
    <text evidence="13">Involved in the synthesis of the GDP-mannose and dolichol-phosphate-mannose required for a number of critical mannosyl transfer reactions.</text>
</comment>
<comment type="subunit">
    <text evidence="4 13">Homodimer.</text>
</comment>
<dbReference type="Proteomes" id="UP000663832">
    <property type="component" value="Unassembled WGS sequence"/>
</dbReference>
<dbReference type="InterPro" id="IPR006379">
    <property type="entry name" value="HAD-SF_hydro_IIB"/>
</dbReference>